<name>A0A163BYB9_DIDRA</name>
<dbReference type="Proteomes" id="UP000076837">
    <property type="component" value="Unassembled WGS sequence"/>
</dbReference>
<accession>A0A163BYB9</accession>
<evidence type="ECO:0000313" key="2">
    <source>
        <dbReference type="Proteomes" id="UP000076837"/>
    </source>
</evidence>
<dbReference type="AlphaFoldDB" id="A0A163BYB9"/>
<sequence>MATPYYSRMWEYPNDAQLHAESSDAEAACRNTPRAFNVVDHPRLSDPQPWPPAALNVSSNLLFGEACQRLRTPSASLRSAHRLCRCYATPCYAELCRSAPDTQSVSAWGNEVAPCDATTCVVAGPGPDTSEALLEQA</sequence>
<comment type="caution">
    <text evidence="1">The sequence shown here is derived from an EMBL/GenBank/DDBJ whole genome shotgun (WGS) entry which is preliminary data.</text>
</comment>
<keyword evidence="2" id="KW-1185">Reference proteome</keyword>
<gene>
    <name evidence="1" type="ORF">ST47_g6786</name>
</gene>
<organism evidence="1 2">
    <name type="scientific">Didymella rabiei</name>
    <name type="common">Chickpea ascochyta blight fungus</name>
    <name type="synonym">Mycosphaerella rabiei</name>
    <dbReference type="NCBI Taxonomy" id="5454"/>
    <lineage>
        <taxon>Eukaryota</taxon>
        <taxon>Fungi</taxon>
        <taxon>Dikarya</taxon>
        <taxon>Ascomycota</taxon>
        <taxon>Pezizomycotina</taxon>
        <taxon>Dothideomycetes</taxon>
        <taxon>Pleosporomycetidae</taxon>
        <taxon>Pleosporales</taxon>
        <taxon>Pleosporineae</taxon>
        <taxon>Didymellaceae</taxon>
        <taxon>Ascochyta</taxon>
    </lineage>
</organism>
<proteinExistence type="predicted"/>
<dbReference type="EMBL" id="JYNV01000225">
    <property type="protein sequence ID" value="KZM22087.1"/>
    <property type="molecule type" value="Genomic_DNA"/>
</dbReference>
<protein>
    <submittedName>
        <fullName evidence="1">Uncharacterized protein</fullName>
    </submittedName>
</protein>
<evidence type="ECO:0000313" key="1">
    <source>
        <dbReference type="EMBL" id="KZM22087.1"/>
    </source>
</evidence>
<reference evidence="1 2" key="1">
    <citation type="journal article" date="2016" name="Sci. Rep.">
        <title>Draft genome sequencing and secretome analysis of fungal phytopathogen Ascochyta rabiei provides insight into the necrotrophic effector repertoire.</title>
        <authorList>
            <person name="Verma S."/>
            <person name="Gazara R.K."/>
            <person name="Nizam S."/>
            <person name="Parween S."/>
            <person name="Chattopadhyay D."/>
            <person name="Verma P.K."/>
        </authorList>
    </citation>
    <scope>NUCLEOTIDE SEQUENCE [LARGE SCALE GENOMIC DNA]</scope>
    <source>
        <strain evidence="1 2">ArDII</strain>
    </source>
</reference>